<feature type="region of interest" description="Disordered" evidence="1">
    <location>
        <begin position="88"/>
        <end position="192"/>
    </location>
</feature>
<feature type="chain" id="PRO_5024906305" evidence="3">
    <location>
        <begin position="23"/>
        <end position="250"/>
    </location>
</feature>
<proteinExistence type="predicted"/>
<comment type="caution">
    <text evidence="4">The sequence shown here is derived from an EMBL/GenBank/DDBJ whole genome shotgun (WGS) entry which is preliminary data.</text>
</comment>
<organism evidence="4 5">
    <name type="scientific">Solirubrobacter pauli</name>
    <dbReference type="NCBI Taxonomy" id="166793"/>
    <lineage>
        <taxon>Bacteria</taxon>
        <taxon>Bacillati</taxon>
        <taxon>Actinomycetota</taxon>
        <taxon>Thermoleophilia</taxon>
        <taxon>Solirubrobacterales</taxon>
        <taxon>Solirubrobacteraceae</taxon>
        <taxon>Solirubrobacter</taxon>
    </lineage>
</organism>
<evidence type="ECO:0000256" key="2">
    <source>
        <dbReference type="SAM" id="Phobius"/>
    </source>
</evidence>
<accession>A0A660LCZ7</accession>
<keyword evidence="5" id="KW-1185">Reference proteome</keyword>
<keyword evidence="3" id="KW-0732">Signal</keyword>
<evidence type="ECO:0000313" key="4">
    <source>
        <dbReference type="EMBL" id="RKQ92938.1"/>
    </source>
</evidence>
<evidence type="ECO:0000313" key="5">
    <source>
        <dbReference type="Proteomes" id="UP000278962"/>
    </source>
</evidence>
<keyword evidence="2" id="KW-0472">Membrane</keyword>
<evidence type="ECO:0000256" key="3">
    <source>
        <dbReference type="SAM" id="SignalP"/>
    </source>
</evidence>
<gene>
    <name evidence="4" type="ORF">C8N24_2794</name>
</gene>
<feature type="compositionally biased region" description="Low complexity" evidence="1">
    <location>
        <begin position="155"/>
        <end position="189"/>
    </location>
</feature>
<dbReference type="OrthoDB" id="5245205at2"/>
<dbReference type="RefSeq" id="WP_121250705.1">
    <property type="nucleotide sequence ID" value="NZ_RBIL01000001.1"/>
</dbReference>
<feature type="signal peptide" evidence="3">
    <location>
        <begin position="1"/>
        <end position="22"/>
    </location>
</feature>
<dbReference type="Proteomes" id="UP000278962">
    <property type="component" value="Unassembled WGS sequence"/>
</dbReference>
<keyword evidence="2" id="KW-1133">Transmembrane helix</keyword>
<evidence type="ECO:0000256" key="1">
    <source>
        <dbReference type="SAM" id="MobiDB-lite"/>
    </source>
</evidence>
<name>A0A660LCZ7_9ACTN</name>
<feature type="compositionally biased region" description="Basic and acidic residues" evidence="1">
    <location>
        <begin position="88"/>
        <end position="101"/>
    </location>
</feature>
<dbReference type="AlphaFoldDB" id="A0A660LCZ7"/>
<keyword evidence="2" id="KW-0812">Transmembrane</keyword>
<feature type="transmembrane region" description="Helical" evidence="2">
    <location>
        <begin position="201"/>
        <end position="221"/>
    </location>
</feature>
<feature type="compositionally biased region" description="Low complexity" evidence="1">
    <location>
        <begin position="102"/>
        <end position="125"/>
    </location>
</feature>
<dbReference type="EMBL" id="RBIL01000001">
    <property type="protein sequence ID" value="RKQ92938.1"/>
    <property type="molecule type" value="Genomic_DNA"/>
</dbReference>
<protein>
    <submittedName>
        <fullName evidence="4">Uncharacterized protein</fullName>
    </submittedName>
</protein>
<reference evidence="4 5" key="1">
    <citation type="submission" date="2018-10" db="EMBL/GenBank/DDBJ databases">
        <title>Genomic Encyclopedia of Archaeal and Bacterial Type Strains, Phase II (KMG-II): from individual species to whole genera.</title>
        <authorList>
            <person name="Goeker M."/>
        </authorList>
    </citation>
    <scope>NUCLEOTIDE SEQUENCE [LARGE SCALE GENOMIC DNA]</scope>
    <source>
        <strain evidence="4 5">DSM 14954</strain>
    </source>
</reference>
<sequence>MPLRLITVLVAALALWPASALAQEATATPGPPDSASDAVKLIYEDYRRDGKIDVCDHDRADLEDALDTIEPDFDTDYPDFREAVEAGIQRHDNGRCDDAEKTPTATATATATPTATATATPDDGTLPPPDDGGTDDGAIPPPDDGTATPEDGTLPPETTVDPNPTVPPTTATPVPTVAPAATPAPSATPGLVSTKADRSKLVIPGVLVLLAVVGALALALFGRNTPAWREAAFRTRTTWADFTDWLKLGR</sequence>